<keyword evidence="11" id="KW-0833">Ubl conjugation pathway</keyword>
<evidence type="ECO:0000256" key="1">
    <source>
        <dbReference type="ARBA" id="ARBA00000900"/>
    </source>
</evidence>
<dbReference type="InterPro" id="IPR006642">
    <property type="entry name" value="Rad18_UBZ4"/>
</dbReference>
<keyword evidence="15" id="KW-0539">Nucleus</keyword>
<comment type="catalytic activity">
    <reaction evidence="1">
        <text>S-ubiquitinyl-[E2 ubiquitin-conjugating enzyme]-L-cysteine + [acceptor protein]-L-lysine = [E2 ubiquitin-conjugating enzyme]-L-cysteine + N(6)-ubiquitinyl-[acceptor protein]-L-lysine.</text>
        <dbReference type="EC" id="2.3.2.27"/>
    </reaction>
</comment>
<gene>
    <name evidence="21" type="ORF">AB1Y20_023695</name>
</gene>
<dbReference type="Gene3D" id="3.30.40.10">
    <property type="entry name" value="Zinc/RING finger domain, C3HC4 (zinc finger)"/>
    <property type="match status" value="1"/>
</dbReference>
<keyword evidence="7" id="KW-0479">Metal-binding</keyword>
<comment type="caution">
    <text evidence="21">The sequence shown here is derived from an EMBL/GenBank/DDBJ whole genome shotgun (WGS) entry which is preliminary data.</text>
</comment>
<keyword evidence="22" id="KW-1185">Reference proteome</keyword>
<accession>A0AB34JH36</accession>
<evidence type="ECO:0000256" key="14">
    <source>
        <dbReference type="ARBA" id="ARBA00023204"/>
    </source>
</evidence>
<evidence type="ECO:0000313" key="21">
    <source>
        <dbReference type="EMBL" id="KAL1520225.1"/>
    </source>
</evidence>
<dbReference type="EMBL" id="JBGBPQ010000009">
    <property type="protein sequence ID" value="KAL1520225.1"/>
    <property type="molecule type" value="Genomic_DNA"/>
</dbReference>
<feature type="domain" description="RING-type" evidence="20">
    <location>
        <begin position="111"/>
        <end position="151"/>
    </location>
</feature>
<reference evidence="21 22" key="1">
    <citation type="journal article" date="2024" name="Science">
        <title>Giant polyketide synthase enzymes in the biosynthesis of giant marine polyether toxins.</title>
        <authorList>
            <person name="Fallon T.R."/>
            <person name="Shende V.V."/>
            <person name="Wierzbicki I.H."/>
            <person name="Pendleton A.L."/>
            <person name="Watervoot N.F."/>
            <person name="Auber R.P."/>
            <person name="Gonzalez D.J."/>
            <person name="Wisecaver J.H."/>
            <person name="Moore B.S."/>
        </authorList>
    </citation>
    <scope>NUCLEOTIDE SEQUENCE [LARGE SCALE GENOMIC DNA]</scope>
    <source>
        <strain evidence="21 22">12B1</strain>
    </source>
</reference>
<dbReference type="PANTHER" id="PTHR13763">
    <property type="entry name" value="BREAST CANCER TYPE 1 SUSCEPTIBILITY PROTEIN BRCA1"/>
    <property type="match status" value="1"/>
</dbReference>
<evidence type="ECO:0000256" key="7">
    <source>
        <dbReference type="ARBA" id="ARBA00022723"/>
    </source>
</evidence>
<dbReference type="Proteomes" id="UP001515480">
    <property type="component" value="Unassembled WGS sequence"/>
</dbReference>
<dbReference type="Pfam" id="PF13923">
    <property type="entry name" value="zf-C3HC4_2"/>
    <property type="match status" value="1"/>
</dbReference>
<dbReference type="InterPro" id="IPR031099">
    <property type="entry name" value="BRCA1-associated"/>
</dbReference>
<evidence type="ECO:0000256" key="2">
    <source>
        <dbReference type="ARBA" id="ARBA00004123"/>
    </source>
</evidence>
<evidence type="ECO:0000256" key="11">
    <source>
        <dbReference type="ARBA" id="ARBA00022786"/>
    </source>
</evidence>
<dbReference type="AlphaFoldDB" id="A0AB34JH36"/>
<dbReference type="FunFam" id="3.30.40.10:FF:000172">
    <property type="entry name" value="E3 ubiquitin-protein ligase RAD18"/>
    <property type="match status" value="1"/>
</dbReference>
<evidence type="ECO:0000259" key="20">
    <source>
        <dbReference type="PROSITE" id="PS50089"/>
    </source>
</evidence>
<feature type="region of interest" description="Disordered" evidence="19">
    <location>
        <begin position="80"/>
        <end position="101"/>
    </location>
</feature>
<sequence length="178" mass="19717">MLRAKRQRSSHSHLVQCPCCGRHVHRLLINDHLESCRPPSPARRDAPCVECPACGQSLASEAELDVHLDAQCPSSTATRAASPLEGACPSRATRPPAEPPDFSPLGDELKCPICMDLFEAPHSLPCQHSFCRECIMESFRLRSKMQCPICNTPTWRRELKPNHLLEGIVTAFKQVAPS</sequence>
<organism evidence="21 22">
    <name type="scientific">Prymnesium parvum</name>
    <name type="common">Toxic golden alga</name>
    <dbReference type="NCBI Taxonomy" id="97485"/>
    <lineage>
        <taxon>Eukaryota</taxon>
        <taxon>Haptista</taxon>
        <taxon>Haptophyta</taxon>
        <taxon>Prymnesiophyceae</taxon>
        <taxon>Prymnesiales</taxon>
        <taxon>Prymnesiaceae</taxon>
        <taxon>Prymnesium</taxon>
    </lineage>
</organism>
<keyword evidence="13" id="KW-0238">DNA-binding</keyword>
<dbReference type="SMART" id="SM00184">
    <property type="entry name" value="RING"/>
    <property type="match status" value="1"/>
</dbReference>
<proteinExistence type="inferred from homology"/>
<evidence type="ECO:0000313" key="22">
    <source>
        <dbReference type="Proteomes" id="UP001515480"/>
    </source>
</evidence>
<evidence type="ECO:0000256" key="16">
    <source>
        <dbReference type="ARBA" id="ARBA00031783"/>
    </source>
</evidence>
<comment type="pathway">
    <text evidence="3">Protein modification; protein ubiquitination.</text>
</comment>
<keyword evidence="8" id="KW-0677">Repeat</keyword>
<keyword evidence="6" id="KW-0808">Transferase</keyword>
<evidence type="ECO:0000256" key="19">
    <source>
        <dbReference type="SAM" id="MobiDB-lite"/>
    </source>
</evidence>
<keyword evidence="10 18" id="KW-0863">Zinc-finger</keyword>
<evidence type="ECO:0000256" key="5">
    <source>
        <dbReference type="ARBA" id="ARBA00012483"/>
    </source>
</evidence>
<dbReference type="SUPFAM" id="SSF57850">
    <property type="entry name" value="RING/U-box"/>
    <property type="match status" value="1"/>
</dbReference>
<dbReference type="EC" id="2.3.2.27" evidence="5"/>
<evidence type="ECO:0000256" key="6">
    <source>
        <dbReference type="ARBA" id="ARBA00022679"/>
    </source>
</evidence>
<dbReference type="SMART" id="SM00734">
    <property type="entry name" value="ZnF_Rad18"/>
    <property type="match status" value="2"/>
</dbReference>
<dbReference type="PANTHER" id="PTHR13763:SF0">
    <property type="entry name" value="BREAST CANCER TYPE 1 SUSCEPTIBILITY PROTEIN"/>
    <property type="match status" value="1"/>
</dbReference>
<evidence type="ECO:0000256" key="10">
    <source>
        <dbReference type="ARBA" id="ARBA00022771"/>
    </source>
</evidence>
<keyword evidence="12" id="KW-0862">Zinc</keyword>
<dbReference type="PROSITE" id="PS00518">
    <property type="entry name" value="ZF_RING_1"/>
    <property type="match status" value="1"/>
</dbReference>
<dbReference type="GO" id="GO:0003677">
    <property type="term" value="F:DNA binding"/>
    <property type="evidence" value="ECO:0007669"/>
    <property type="project" value="UniProtKB-KW"/>
</dbReference>
<name>A0AB34JH36_PRYPA</name>
<dbReference type="PROSITE" id="PS50089">
    <property type="entry name" value="ZF_RING_2"/>
    <property type="match status" value="1"/>
</dbReference>
<evidence type="ECO:0000256" key="8">
    <source>
        <dbReference type="ARBA" id="ARBA00022737"/>
    </source>
</evidence>
<evidence type="ECO:0000256" key="3">
    <source>
        <dbReference type="ARBA" id="ARBA00004906"/>
    </source>
</evidence>
<dbReference type="GO" id="GO:0000724">
    <property type="term" value="P:double-strand break repair via homologous recombination"/>
    <property type="evidence" value="ECO:0007669"/>
    <property type="project" value="TreeGrafter"/>
</dbReference>
<evidence type="ECO:0000256" key="15">
    <source>
        <dbReference type="ARBA" id="ARBA00023242"/>
    </source>
</evidence>
<comment type="similarity">
    <text evidence="4">Belongs to the RAD18 family.</text>
</comment>
<dbReference type="GO" id="GO:0008270">
    <property type="term" value="F:zinc ion binding"/>
    <property type="evidence" value="ECO:0007669"/>
    <property type="project" value="UniProtKB-KW"/>
</dbReference>
<protein>
    <recommendedName>
        <fullName evidence="5">RING-type E3 ubiquitin transferase</fullName>
        <ecNumber evidence="5">2.3.2.27</ecNumber>
    </recommendedName>
    <alternativeName>
        <fullName evidence="16 17">RING-type E3 ubiquitin transferase RAD18</fullName>
    </alternativeName>
</protein>
<dbReference type="InterPro" id="IPR001841">
    <property type="entry name" value="Znf_RING"/>
</dbReference>
<keyword evidence="14" id="KW-0234">DNA repair</keyword>
<evidence type="ECO:0000256" key="18">
    <source>
        <dbReference type="PROSITE-ProRule" id="PRU00175"/>
    </source>
</evidence>
<keyword evidence="9" id="KW-0227">DNA damage</keyword>
<dbReference type="GO" id="GO:0045944">
    <property type="term" value="P:positive regulation of transcription by RNA polymerase II"/>
    <property type="evidence" value="ECO:0007669"/>
    <property type="project" value="TreeGrafter"/>
</dbReference>
<evidence type="ECO:0000256" key="13">
    <source>
        <dbReference type="ARBA" id="ARBA00023125"/>
    </source>
</evidence>
<evidence type="ECO:0000256" key="17">
    <source>
        <dbReference type="ARBA" id="ARBA00082369"/>
    </source>
</evidence>
<dbReference type="GO" id="GO:0005634">
    <property type="term" value="C:nucleus"/>
    <property type="evidence" value="ECO:0007669"/>
    <property type="project" value="UniProtKB-SubCell"/>
</dbReference>
<evidence type="ECO:0000256" key="4">
    <source>
        <dbReference type="ARBA" id="ARBA00009506"/>
    </source>
</evidence>
<evidence type="ECO:0000256" key="12">
    <source>
        <dbReference type="ARBA" id="ARBA00022833"/>
    </source>
</evidence>
<dbReference type="GO" id="GO:0061630">
    <property type="term" value="F:ubiquitin protein ligase activity"/>
    <property type="evidence" value="ECO:0007669"/>
    <property type="project" value="UniProtKB-EC"/>
</dbReference>
<evidence type="ECO:0000256" key="9">
    <source>
        <dbReference type="ARBA" id="ARBA00022763"/>
    </source>
</evidence>
<comment type="subcellular location">
    <subcellularLocation>
        <location evidence="2">Nucleus</location>
    </subcellularLocation>
</comment>
<dbReference type="InterPro" id="IPR017907">
    <property type="entry name" value="Znf_RING_CS"/>
</dbReference>
<dbReference type="InterPro" id="IPR013083">
    <property type="entry name" value="Znf_RING/FYVE/PHD"/>
</dbReference>